<dbReference type="Pfam" id="PF05241">
    <property type="entry name" value="EBP"/>
    <property type="match status" value="1"/>
</dbReference>
<evidence type="ECO:0000256" key="14">
    <source>
        <dbReference type="SAM" id="Phobius"/>
    </source>
</evidence>
<dbReference type="InterPro" id="IPR033118">
    <property type="entry name" value="EXPERA"/>
</dbReference>
<keyword evidence="4 13" id="KW-0812">Transmembrane</keyword>
<dbReference type="GO" id="GO:0047750">
    <property type="term" value="F:cholestenol delta-isomerase activity"/>
    <property type="evidence" value="ECO:0007669"/>
    <property type="project" value="InterPro"/>
</dbReference>
<feature type="transmembrane region" description="Helical" evidence="14">
    <location>
        <begin position="15"/>
        <end position="37"/>
    </location>
</feature>
<dbReference type="Proteomes" id="UP000001514">
    <property type="component" value="Unassembled WGS sequence"/>
</dbReference>
<evidence type="ECO:0000256" key="2">
    <source>
        <dbReference type="ARBA" id="ARBA00008337"/>
    </source>
</evidence>
<dbReference type="FunCoup" id="D8RBH2">
    <property type="interactions" value="2425"/>
</dbReference>
<feature type="transmembrane region" description="Helical" evidence="14">
    <location>
        <begin position="138"/>
        <end position="158"/>
    </location>
</feature>
<feature type="domain" description="EXPERA" evidence="15">
    <location>
        <begin position="46"/>
        <end position="189"/>
    </location>
</feature>
<dbReference type="InParanoid" id="D8RBH2"/>
<evidence type="ECO:0000256" key="3">
    <source>
        <dbReference type="ARBA" id="ARBA00022516"/>
    </source>
</evidence>
<gene>
    <name evidence="16" type="primary">HYD1A-1</name>
    <name evidence="16" type="ORF">SELMODRAFT_449563</name>
</gene>
<evidence type="ECO:0000256" key="9">
    <source>
        <dbReference type="ARBA" id="ARBA00023136"/>
    </source>
</evidence>
<feature type="transmembrane region" description="Helical" evidence="14">
    <location>
        <begin position="49"/>
        <end position="70"/>
    </location>
</feature>
<dbReference type="EMBL" id="GL377575">
    <property type="protein sequence ID" value="EFJ30796.1"/>
    <property type="molecule type" value="Genomic_DNA"/>
</dbReference>
<dbReference type="PANTHER" id="PTHR14207:SF0">
    <property type="entry name" value="3-BETA-HYDROXYSTEROID-DELTA(8),DELTA(7)-ISOMERASE"/>
    <property type="match status" value="1"/>
</dbReference>
<dbReference type="Gramene" id="EFJ30796">
    <property type="protein sequence ID" value="EFJ30796"/>
    <property type="gene ID" value="SELMODRAFT_449563"/>
</dbReference>
<evidence type="ECO:0000256" key="6">
    <source>
        <dbReference type="ARBA" id="ARBA00022989"/>
    </source>
</evidence>
<dbReference type="AlphaFoldDB" id="D8RBH2"/>
<evidence type="ECO:0000256" key="7">
    <source>
        <dbReference type="ARBA" id="ARBA00023011"/>
    </source>
</evidence>
<organism evidence="17">
    <name type="scientific">Selaginella moellendorffii</name>
    <name type="common">Spikemoss</name>
    <dbReference type="NCBI Taxonomy" id="88036"/>
    <lineage>
        <taxon>Eukaryota</taxon>
        <taxon>Viridiplantae</taxon>
        <taxon>Streptophyta</taxon>
        <taxon>Embryophyta</taxon>
        <taxon>Tracheophyta</taxon>
        <taxon>Lycopodiopsida</taxon>
        <taxon>Selaginellales</taxon>
        <taxon>Selaginellaceae</taxon>
        <taxon>Selaginella</taxon>
    </lineage>
</organism>
<accession>D8RBH2</accession>
<evidence type="ECO:0000256" key="4">
    <source>
        <dbReference type="ARBA" id="ARBA00022692"/>
    </source>
</evidence>
<dbReference type="KEGG" id="smo:SELMODRAFT_449563"/>
<evidence type="ECO:0000259" key="15">
    <source>
        <dbReference type="PROSITE" id="PS51751"/>
    </source>
</evidence>
<dbReference type="GO" id="GO:0016020">
    <property type="term" value="C:membrane"/>
    <property type="evidence" value="ECO:0007669"/>
    <property type="project" value="UniProtKB-SubCell"/>
</dbReference>
<evidence type="ECO:0000256" key="13">
    <source>
        <dbReference type="PROSITE-ProRule" id="PRU01087"/>
    </source>
</evidence>
<feature type="transmembrane region" description="Helical" evidence="14">
    <location>
        <begin position="170"/>
        <end position="190"/>
    </location>
</feature>
<comment type="subcellular location">
    <subcellularLocation>
        <location evidence="1">Membrane</location>
        <topology evidence="1">Multi-pass membrane protein</topology>
    </subcellularLocation>
</comment>
<keyword evidence="9 13" id="KW-0472">Membrane</keyword>
<dbReference type="HOGENOM" id="CLU_072128_2_0_1"/>
<dbReference type="GO" id="GO:0000247">
    <property type="term" value="F:C-8 sterol isomerase activity"/>
    <property type="evidence" value="ECO:0000318"/>
    <property type="project" value="GO_Central"/>
</dbReference>
<evidence type="ECO:0000256" key="10">
    <source>
        <dbReference type="ARBA" id="ARBA00023166"/>
    </source>
</evidence>
<feature type="transmembrane region" description="Helical" evidence="14">
    <location>
        <begin position="104"/>
        <end position="126"/>
    </location>
</feature>
<reference evidence="16 17" key="1">
    <citation type="journal article" date="2011" name="Science">
        <title>The Selaginella genome identifies genetic changes associated with the evolution of vascular plants.</title>
        <authorList>
            <person name="Banks J.A."/>
            <person name="Nishiyama T."/>
            <person name="Hasebe M."/>
            <person name="Bowman J.L."/>
            <person name="Gribskov M."/>
            <person name="dePamphilis C."/>
            <person name="Albert V.A."/>
            <person name="Aono N."/>
            <person name="Aoyama T."/>
            <person name="Ambrose B.A."/>
            <person name="Ashton N.W."/>
            <person name="Axtell M.J."/>
            <person name="Barker E."/>
            <person name="Barker M.S."/>
            <person name="Bennetzen J.L."/>
            <person name="Bonawitz N.D."/>
            <person name="Chapple C."/>
            <person name="Cheng C."/>
            <person name="Correa L.G."/>
            <person name="Dacre M."/>
            <person name="DeBarry J."/>
            <person name="Dreyer I."/>
            <person name="Elias M."/>
            <person name="Engstrom E.M."/>
            <person name="Estelle M."/>
            <person name="Feng L."/>
            <person name="Finet C."/>
            <person name="Floyd S.K."/>
            <person name="Frommer W.B."/>
            <person name="Fujita T."/>
            <person name="Gramzow L."/>
            <person name="Gutensohn M."/>
            <person name="Harholt J."/>
            <person name="Hattori M."/>
            <person name="Heyl A."/>
            <person name="Hirai T."/>
            <person name="Hiwatashi Y."/>
            <person name="Ishikawa M."/>
            <person name="Iwata M."/>
            <person name="Karol K.G."/>
            <person name="Koehler B."/>
            <person name="Kolukisaoglu U."/>
            <person name="Kubo M."/>
            <person name="Kurata T."/>
            <person name="Lalonde S."/>
            <person name="Li K."/>
            <person name="Li Y."/>
            <person name="Litt A."/>
            <person name="Lyons E."/>
            <person name="Manning G."/>
            <person name="Maruyama T."/>
            <person name="Michael T.P."/>
            <person name="Mikami K."/>
            <person name="Miyazaki S."/>
            <person name="Morinaga S."/>
            <person name="Murata T."/>
            <person name="Mueller-Roeber B."/>
            <person name="Nelson D.R."/>
            <person name="Obara M."/>
            <person name="Oguri Y."/>
            <person name="Olmstead R.G."/>
            <person name="Onodera N."/>
            <person name="Petersen B.L."/>
            <person name="Pils B."/>
            <person name="Prigge M."/>
            <person name="Rensing S.A."/>
            <person name="Riano-Pachon D.M."/>
            <person name="Roberts A.W."/>
            <person name="Sato Y."/>
            <person name="Scheller H.V."/>
            <person name="Schulz B."/>
            <person name="Schulz C."/>
            <person name="Shakirov E.V."/>
            <person name="Shibagaki N."/>
            <person name="Shinohara N."/>
            <person name="Shippen D.E."/>
            <person name="Soerensen I."/>
            <person name="Sotooka R."/>
            <person name="Sugimoto N."/>
            <person name="Sugita M."/>
            <person name="Sumikawa N."/>
            <person name="Tanurdzic M."/>
            <person name="Theissen G."/>
            <person name="Ulvskov P."/>
            <person name="Wakazuki S."/>
            <person name="Weng J.K."/>
            <person name="Willats W.W."/>
            <person name="Wipf D."/>
            <person name="Wolf P.G."/>
            <person name="Yang L."/>
            <person name="Zimmer A.D."/>
            <person name="Zhu Q."/>
            <person name="Mitros T."/>
            <person name="Hellsten U."/>
            <person name="Loque D."/>
            <person name="Otillar R."/>
            <person name="Salamov A."/>
            <person name="Schmutz J."/>
            <person name="Shapiro H."/>
            <person name="Lindquist E."/>
            <person name="Lucas S."/>
            <person name="Rokhsar D."/>
            <person name="Grigoriev I.V."/>
        </authorList>
    </citation>
    <scope>NUCLEOTIDE SEQUENCE [LARGE SCALE GENOMIC DNA]</scope>
</reference>
<keyword evidence="8" id="KW-0443">Lipid metabolism</keyword>
<proteinExistence type="inferred from homology"/>
<comment type="similarity">
    <text evidence="2">Belongs to the EBP family.</text>
</comment>
<dbReference type="PANTHER" id="PTHR14207">
    <property type="entry name" value="STEROL ISOMERASE"/>
    <property type="match status" value="1"/>
</dbReference>
<keyword evidence="3" id="KW-0444">Lipid biosynthesis</keyword>
<evidence type="ECO:0000256" key="12">
    <source>
        <dbReference type="ARBA" id="ARBA00023235"/>
    </source>
</evidence>
<evidence type="ECO:0000256" key="11">
    <source>
        <dbReference type="ARBA" id="ARBA00023221"/>
    </source>
</evidence>
<dbReference type="GO" id="GO:0016126">
    <property type="term" value="P:sterol biosynthetic process"/>
    <property type="evidence" value="ECO:0000318"/>
    <property type="project" value="GO_Central"/>
</dbReference>
<evidence type="ECO:0000313" key="17">
    <source>
        <dbReference type="Proteomes" id="UP000001514"/>
    </source>
</evidence>
<evidence type="ECO:0000256" key="8">
    <source>
        <dbReference type="ARBA" id="ARBA00023098"/>
    </source>
</evidence>
<dbReference type="eggNOG" id="KOG4826">
    <property type="taxonomic scope" value="Eukaryota"/>
</dbReference>
<keyword evidence="5" id="KW-0752">Steroid biosynthesis</keyword>
<dbReference type="GO" id="GO:0005783">
    <property type="term" value="C:endoplasmic reticulum"/>
    <property type="evidence" value="ECO:0000318"/>
    <property type="project" value="GO_Central"/>
</dbReference>
<protein>
    <submittedName>
        <fullName evidence="16">Sterol 8,7-isomerase</fullName>
    </submittedName>
</protein>
<dbReference type="InterPro" id="IPR007905">
    <property type="entry name" value="EBP"/>
</dbReference>
<keyword evidence="11" id="KW-0753">Steroid metabolism</keyword>
<evidence type="ECO:0000256" key="5">
    <source>
        <dbReference type="ARBA" id="ARBA00022955"/>
    </source>
</evidence>
<keyword evidence="10" id="KW-1207">Sterol metabolism</keyword>
<keyword evidence="6 13" id="KW-1133">Transmembrane helix</keyword>
<dbReference type="PROSITE" id="PS51751">
    <property type="entry name" value="EXPERA"/>
    <property type="match status" value="1"/>
</dbReference>
<evidence type="ECO:0000313" key="16">
    <source>
        <dbReference type="EMBL" id="EFJ30796.1"/>
    </source>
</evidence>
<dbReference type="STRING" id="88036.D8RBH2"/>
<keyword evidence="7" id="KW-0756">Sterol biosynthesis</keyword>
<name>D8RBH2_SELML</name>
<dbReference type="OMA" id="AFQSRKV"/>
<evidence type="ECO:0000256" key="1">
    <source>
        <dbReference type="ARBA" id="ARBA00004141"/>
    </source>
</evidence>
<keyword evidence="12 16" id="KW-0413">Isomerase</keyword>
<dbReference type="GO" id="GO:0004769">
    <property type="term" value="F:steroid Delta-isomerase activity"/>
    <property type="evidence" value="ECO:0000318"/>
    <property type="project" value="GO_Central"/>
</dbReference>
<sequence length="220" mass="24690">MEETVPGFVPAQLSIASILAVYGSASALVIASIWILSSKYRYLGATDRLLMCWFAFSGLTHIILEGYFVFTPDFYKQKEICFLSEVCKEYHNGDSRYGARDPTVVIVEGITSVLAGPACLLAVYAIAKRKSYQYTLQLAVSLGQLYGDIVYFGQPILAGKEFSKGGLLYYWFYYIFMNGIWVVIPLPIVVRSWRKISQGLEAPSKKERKSKASFDRHKAA</sequence>
<keyword evidence="17" id="KW-1185">Reference proteome</keyword>